<feature type="compositionally biased region" description="Basic and acidic residues" evidence="5">
    <location>
        <begin position="177"/>
        <end position="197"/>
    </location>
</feature>
<organism evidence="6 7">
    <name type="scientific">Rubroshorea leprosula</name>
    <dbReference type="NCBI Taxonomy" id="152421"/>
    <lineage>
        <taxon>Eukaryota</taxon>
        <taxon>Viridiplantae</taxon>
        <taxon>Streptophyta</taxon>
        <taxon>Embryophyta</taxon>
        <taxon>Tracheophyta</taxon>
        <taxon>Spermatophyta</taxon>
        <taxon>Magnoliopsida</taxon>
        <taxon>eudicotyledons</taxon>
        <taxon>Gunneridae</taxon>
        <taxon>Pentapetalae</taxon>
        <taxon>rosids</taxon>
        <taxon>malvids</taxon>
        <taxon>Malvales</taxon>
        <taxon>Dipterocarpaceae</taxon>
        <taxon>Rubroshorea</taxon>
    </lineage>
</organism>
<name>A0AAV5LTK4_9ROSI</name>
<evidence type="ECO:0000256" key="1">
    <source>
        <dbReference type="ARBA" id="ARBA00004123"/>
    </source>
</evidence>
<dbReference type="AlphaFoldDB" id="A0AAV5LTK4"/>
<protein>
    <submittedName>
        <fullName evidence="6">Uncharacterized protein</fullName>
    </submittedName>
</protein>
<reference evidence="6 7" key="1">
    <citation type="journal article" date="2021" name="Commun. Biol.">
        <title>The genome of Shorea leprosula (Dipterocarpaceae) highlights the ecological relevance of drought in aseasonal tropical rainforests.</title>
        <authorList>
            <person name="Ng K.K.S."/>
            <person name="Kobayashi M.J."/>
            <person name="Fawcett J.A."/>
            <person name="Hatakeyama M."/>
            <person name="Paape T."/>
            <person name="Ng C.H."/>
            <person name="Ang C.C."/>
            <person name="Tnah L.H."/>
            <person name="Lee C.T."/>
            <person name="Nishiyama T."/>
            <person name="Sese J."/>
            <person name="O'Brien M.J."/>
            <person name="Copetti D."/>
            <person name="Mohd Noor M.I."/>
            <person name="Ong R.C."/>
            <person name="Putra M."/>
            <person name="Sireger I.Z."/>
            <person name="Indrioko S."/>
            <person name="Kosugi Y."/>
            <person name="Izuno A."/>
            <person name="Isagi Y."/>
            <person name="Lee S.L."/>
            <person name="Shimizu K.K."/>
        </authorList>
    </citation>
    <scope>NUCLEOTIDE SEQUENCE [LARGE SCALE GENOMIC DNA]</scope>
    <source>
        <strain evidence="6">214</strain>
    </source>
</reference>
<gene>
    <name evidence="6" type="ORF">SLEP1_g48129</name>
</gene>
<dbReference type="PANTHER" id="PTHR12663">
    <property type="entry name" value="ANDROGEN INDUCED INHIBITOR OF PROLIFERATION AS3 / PDS5-RELATED"/>
    <property type="match status" value="1"/>
</dbReference>
<evidence type="ECO:0000256" key="3">
    <source>
        <dbReference type="ARBA" id="ARBA00023204"/>
    </source>
</evidence>
<keyword evidence="7" id="KW-1185">Reference proteome</keyword>
<dbReference type="InterPro" id="IPR039776">
    <property type="entry name" value="Pds5"/>
</dbReference>
<keyword evidence="4" id="KW-0539">Nucleus</keyword>
<evidence type="ECO:0000313" key="7">
    <source>
        <dbReference type="Proteomes" id="UP001054252"/>
    </source>
</evidence>
<keyword evidence="2" id="KW-0227">DNA damage</keyword>
<sequence length="217" mass="24950">MAPSRRNISGRSPLVNQNRQITSFFSKTASASHSASPSPAISIQNPKPKLSMSPRSSPTPTTRSPIQSKLKKPLLVIGQRASTPTPKSYGEEVLERRIEVYRPLEKAWYKGVVKSFDKESGKHLVHYDDAEEESLDLEKERIEWVHEEVRVFKRLRRGVSSAFKRVVIEDDDELENVEDKSNHHSDEDWGKKNKNVEEVSDDTEEEDTDLRIQKRRK</sequence>
<keyword evidence="3" id="KW-0234">DNA repair</keyword>
<dbReference type="Gene3D" id="2.30.30.140">
    <property type="match status" value="1"/>
</dbReference>
<dbReference type="GO" id="GO:0007064">
    <property type="term" value="P:mitotic sister chromatid cohesion"/>
    <property type="evidence" value="ECO:0007669"/>
    <property type="project" value="InterPro"/>
</dbReference>
<feature type="compositionally biased region" description="Low complexity" evidence="5">
    <location>
        <begin position="21"/>
        <end position="42"/>
    </location>
</feature>
<feature type="compositionally biased region" description="Low complexity" evidence="5">
    <location>
        <begin position="53"/>
        <end position="65"/>
    </location>
</feature>
<comment type="caution">
    <text evidence="6">The sequence shown here is derived from an EMBL/GenBank/DDBJ whole genome shotgun (WGS) entry which is preliminary data.</text>
</comment>
<dbReference type="PANTHER" id="PTHR12663:SF0">
    <property type="entry name" value="PRECOCIOUS DISSOCIATION OF SISTERS 5, ISOFORM A"/>
    <property type="match status" value="1"/>
</dbReference>
<feature type="region of interest" description="Disordered" evidence="5">
    <location>
        <begin position="1"/>
        <end position="90"/>
    </location>
</feature>
<evidence type="ECO:0000313" key="6">
    <source>
        <dbReference type="EMBL" id="GKV40485.1"/>
    </source>
</evidence>
<comment type="subcellular location">
    <subcellularLocation>
        <location evidence="1">Nucleus</location>
    </subcellularLocation>
</comment>
<evidence type="ECO:0000256" key="5">
    <source>
        <dbReference type="SAM" id="MobiDB-lite"/>
    </source>
</evidence>
<dbReference type="Proteomes" id="UP001054252">
    <property type="component" value="Unassembled WGS sequence"/>
</dbReference>
<accession>A0AAV5LTK4</accession>
<dbReference type="GO" id="GO:0005634">
    <property type="term" value="C:nucleus"/>
    <property type="evidence" value="ECO:0007669"/>
    <property type="project" value="UniProtKB-SubCell"/>
</dbReference>
<dbReference type="CDD" id="cd20404">
    <property type="entry name" value="Tudor_Agenet_AtEML-like"/>
    <property type="match status" value="1"/>
</dbReference>
<proteinExistence type="predicted"/>
<feature type="compositionally biased region" description="Acidic residues" evidence="5">
    <location>
        <begin position="198"/>
        <end position="208"/>
    </location>
</feature>
<dbReference type="GO" id="GO:0000785">
    <property type="term" value="C:chromatin"/>
    <property type="evidence" value="ECO:0007669"/>
    <property type="project" value="TreeGrafter"/>
</dbReference>
<evidence type="ECO:0000256" key="2">
    <source>
        <dbReference type="ARBA" id="ARBA00022763"/>
    </source>
</evidence>
<dbReference type="EMBL" id="BPVZ01000142">
    <property type="protein sequence ID" value="GKV40485.1"/>
    <property type="molecule type" value="Genomic_DNA"/>
</dbReference>
<dbReference type="GO" id="GO:0006281">
    <property type="term" value="P:DNA repair"/>
    <property type="evidence" value="ECO:0007669"/>
    <property type="project" value="UniProtKB-KW"/>
</dbReference>
<feature type="compositionally biased region" description="Polar residues" evidence="5">
    <location>
        <begin position="1"/>
        <end position="20"/>
    </location>
</feature>
<feature type="region of interest" description="Disordered" evidence="5">
    <location>
        <begin position="174"/>
        <end position="217"/>
    </location>
</feature>
<evidence type="ECO:0000256" key="4">
    <source>
        <dbReference type="ARBA" id="ARBA00023242"/>
    </source>
</evidence>